<protein>
    <submittedName>
        <fullName evidence="1">Uncharacterized protein</fullName>
    </submittedName>
</protein>
<name>A0A9P8EJX3_AURME</name>
<dbReference type="OrthoDB" id="5392447at2759"/>
<evidence type="ECO:0000313" key="1">
    <source>
        <dbReference type="EMBL" id="KAG9691922.1"/>
    </source>
</evidence>
<accession>A0A9P8EJX3</accession>
<dbReference type="Proteomes" id="UP000779574">
    <property type="component" value="Unassembled WGS sequence"/>
</dbReference>
<dbReference type="InterPro" id="IPR022085">
    <property type="entry name" value="OpdG"/>
</dbReference>
<sequence length="314" mass="35867">MSYHSQFTLSTADQLDVDATWFDKQRQLPVEKNDARLRTWLVEQVDALQDFYDGDTNADAVAAIMTHSISTSSILDLGSYSNDILALNILWRLLIKALIEWPVSRTRDLFALLDAIARIPHKIHKGEASDDDGTPWTWSEFPYFSLIWPEHFQPGQICRRCSDGQEIVLARRLYLRIKDLEAQLIAKRVMGMGRWRTQYIILALEKDIDDSDRQIAINDAVGYEQVKLDFHIPAISFLFRYSAREIYGRVVHGDVKDMTQARLWPGVAREFENGAERWSFWTQRLEELAGGKVGNEVAVAARSALASMAVCEDA</sequence>
<reference evidence="1" key="2">
    <citation type="submission" date="2021-08" db="EMBL/GenBank/DDBJ databases">
        <authorList>
            <person name="Gostincar C."/>
            <person name="Sun X."/>
            <person name="Song Z."/>
            <person name="Gunde-Cimerman N."/>
        </authorList>
    </citation>
    <scope>NUCLEOTIDE SEQUENCE</scope>
    <source>
        <strain evidence="1">EXF-9911</strain>
    </source>
</reference>
<feature type="non-terminal residue" evidence="1">
    <location>
        <position position="314"/>
    </location>
</feature>
<organism evidence="1 2">
    <name type="scientific">Aureobasidium melanogenum</name>
    <name type="common">Aureobasidium pullulans var. melanogenum</name>
    <dbReference type="NCBI Taxonomy" id="46634"/>
    <lineage>
        <taxon>Eukaryota</taxon>
        <taxon>Fungi</taxon>
        <taxon>Dikarya</taxon>
        <taxon>Ascomycota</taxon>
        <taxon>Pezizomycotina</taxon>
        <taxon>Dothideomycetes</taxon>
        <taxon>Dothideomycetidae</taxon>
        <taxon>Dothideales</taxon>
        <taxon>Saccotheciaceae</taxon>
        <taxon>Aureobasidium</taxon>
    </lineage>
</organism>
<evidence type="ECO:0000313" key="2">
    <source>
        <dbReference type="Proteomes" id="UP000779574"/>
    </source>
</evidence>
<gene>
    <name evidence="1" type="ORF">KCU76_g7093</name>
</gene>
<dbReference type="EMBL" id="JAHFXF010000249">
    <property type="protein sequence ID" value="KAG9691922.1"/>
    <property type="molecule type" value="Genomic_DNA"/>
</dbReference>
<dbReference type="AlphaFoldDB" id="A0A9P8EJX3"/>
<dbReference type="Pfam" id="PF12311">
    <property type="entry name" value="DUF3632"/>
    <property type="match status" value="1"/>
</dbReference>
<proteinExistence type="predicted"/>
<reference evidence="1" key="1">
    <citation type="journal article" date="2021" name="J Fungi (Basel)">
        <title>Virulence traits and population genomics of the black yeast Aureobasidium melanogenum.</title>
        <authorList>
            <person name="Cernosa A."/>
            <person name="Sun X."/>
            <person name="Gostincar C."/>
            <person name="Fang C."/>
            <person name="Gunde-Cimerman N."/>
            <person name="Song Z."/>
        </authorList>
    </citation>
    <scope>NUCLEOTIDE SEQUENCE</scope>
    <source>
        <strain evidence="1">EXF-9911</strain>
    </source>
</reference>
<comment type="caution">
    <text evidence="1">The sequence shown here is derived from an EMBL/GenBank/DDBJ whole genome shotgun (WGS) entry which is preliminary data.</text>
</comment>